<dbReference type="PANTHER" id="PTHR30575:SF0">
    <property type="entry name" value="XAA-ARG DIPEPTIDASE"/>
    <property type="match status" value="1"/>
</dbReference>
<name>A0ABQ9ENA2_TEGGR</name>
<evidence type="ECO:0000313" key="2">
    <source>
        <dbReference type="Proteomes" id="UP001217089"/>
    </source>
</evidence>
<keyword evidence="2" id="KW-1185">Reference proteome</keyword>
<accession>A0ABQ9ENA2</accession>
<dbReference type="InterPro" id="IPR052030">
    <property type="entry name" value="Peptidase_M20/M20A_hydrolases"/>
</dbReference>
<evidence type="ECO:0000313" key="1">
    <source>
        <dbReference type="EMBL" id="KAJ8306684.1"/>
    </source>
</evidence>
<gene>
    <name evidence="1" type="ORF">KUTeg_015725</name>
</gene>
<reference evidence="1 2" key="1">
    <citation type="submission" date="2022-12" db="EMBL/GenBank/DDBJ databases">
        <title>Chromosome-level genome of Tegillarca granosa.</title>
        <authorList>
            <person name="Kim J."/>
        </authorList>
    </citation>
    <scope>NUCLEOTIDE SEQUENCE [LARGE SCALE GENOMIC DNA]</scope>
    <source>
        <strain evidence="1">Teg-2019</strain>
        <tissue evidence="1">Adductor muscle</tissue>
    </source>
</reference>
<sequence>MIKLYEKNGQTLGMEFERDEKIIKKFGGSTDMGNVSHVLTHNSSGVSYWFRFSSHTKGFTVAAGDETAQLTHFLQLRQWQWQQSNIYTDPTLLTKIREEFE</sequence>
<dbReference type="Proteomes" id="UP001217089">
    <property type="component" value="Unassembled WGS sequence"/>
</dbReference>
<protein>
    <submittedName>
        <fullName evidence="1">Uncharacterized protein</fullName>
    </submittedName>
</protein>
<proteinExistence type="predicted"/>
<dbReference type="Gene3D" id="3.40.630.10">
    <property type="entry name" value="Zn peptidases"/>
    <property type="match status" value="1"/>
</dbReference>
<dbReference type="PANTHER" id="PTHR30575">
    <property type="entry name" value="PEPTIDASE M20"/>
    <property type="match status" value="1"/>
</dbReference>
<dbReference type="EMBL" id="JARBDR010000811">
    <property type="protein sequence ID" value="KAJ8306684.1"/>
    <property type="molecule type" value="Genomic_DNA"/>
</dbReference>
<comment type="caution">
    <text evidence="1">The sequence shown here is derived from an EMBL/GenBank/DDBJ whole genome shotgun (WGS) entry which is preliminary data.</text>
</comment>
<organism evidence="1 2">
    <name type="scientific">Tegillarca granosa</name>
    <name type="common">Malaysian cockle</name>
    <name type="synonym">Anadara granosa</name>
    <dbReference type="NCBI Taxonomy" id="220873"/>
    <lineage>
        <taxon>Eukaryota</taxon>
        <taxon>Metazoa</taxon>
        <taxon>Spiralia</taxon>
        <taxon>Lophotrochozoa</taxon>
        <taxon>Mollusca</taxon>
        <taxon>Bivalvia</taxon>
        <taxon>Autobranchia</taxon>
        <taxon>Pteriomorphia</taxon>
        <taxon>Arcoida</taxon>
        <taxon>Arcoidea</taxon>
        <taxon>Arcidae</taxon>
        <taxon>Tegillarca</taxon>
    </lineage>
</organism>